<accession>A0A6L2MV33</accession>
<feature type="compositionally biased region" description="Acidic residues" evidence="1">
    <location>
        <begin position="248"/>
        <end position="261"/>
    </location>
</feature>
<feature type="compositionally biased region" description="Basic and acidic residues" evidence="1">
    <location>
        <begin position="485"/>
        <end position="494"/>
    </location>
</feature>
<organism evidence="2">
    <name type="scientific">Tanacetum cinerariifolium</name>
    <name type="common">Dalmatian daisy</name>
    <name type="synonym">Chrysanthemum cinerariifolium</name>
    <dbReference type="NCBI Taxonomy" id="118510"/>
    <lineage>
        <taxon>Eukaryota</taxon>
        <taxon>Viridiplantae</taxon>
        <taxon>Streptophyta</taxon>
        <taxon>Embryophyta</taxon>
        <taxon>Tracheophyta</taxon>
        <taxon>Spermatophyta</taxon>
        <taxon>Magnoliopsida</taxon>
        <taxon>eudicotyledons</taxon>
        <taxon>Gunneridae</taxon>
        <taxon>Pentapetalae</taxon>
        <taxon>asterids</taxon>
        <taxon>campanulids</taxon>
        <taxon>Asterales</taxon>
        <taxon>Asteraceae</taxon>
        <taxon>Asteroideae</taxon>
        <taxon>Anthemideae</taxon>
        <taxon>Anthemidinae</taxon>
        <taxon>Tanacetum</taxon>
    </lineage>
</organism>
<protein>
    <submittedName>
        <fullName evidence="2">Uncharacterized protein</fullName>
    </submittedName>
</protein>
<dbReference type="AlphaFoldDB" id="A0A6L2MV33"/>
<feature type="region of interest" description="Disordered" evidence="1">
    <location>
        <begin position="118"/>
        <end position="275"/>
    </location>
</feature>
<feature type="compositionally biased region" description="Acidic residues" evidence="1">
    <location>
        <begin position="229"/>
        <end position="239"/>
    </location>
</feature>
<evidence type="ECO:0000313" key="2">
    <source>
        <dbReference type="EMBL" id="GEU77858.1"/>
    </source>
</evidence>
<feature type="compositionally biased region" description="Low complexity" evidence="1">
    <location>
        <begin position="471"/>
        <end position="480"/>
    </location>
</feature>
<evidence type="ECO:0000256" key="1">
    <source>
        <dbReference type="SAM" id="MobiDB-lite"/>
    </source>
</evidence>
<feature type="compositionally biased region" description="Polar residues" evidence="1">
    <location>
        <begin position="181"/>
        <end position="192"/>
    </location>
</feature>
<feature type="compositionally biased region" description="Basic and acidic residues" evidence="1">
    <location>
        <begin position="262"/>
        <end position="275"/>
    </location>
</feature>
<name>A0A6L2MV33_TANCI</name>
<comment type="caution">
    <text evidence="2">The sequence shown here is derived from an EMBL/GenBank/DDBJ whole genome shotgun (WGS) entry which is preliminary data.</text>
</comment>
<feature type="region of interest" description="Disordered" evidence="1">
    <location>
        <begin position="20"/>
        <end position="57"/>
    </location>
</feature>
<reference evidence="2" key="1">
    <citation type="journal article" date="2019" name="Sci. Rep.">
        <title>Draft genome of Tanacetum cinerariifolium, the natural source of mosquito coil.</title>
        <authorList>
            <person name="Yamashiro T."/>
            <person name="Shiraishi A."/>
            <person name="Satake H."/>
            <person name="Nakayama K."/>
        </authorList>
    </citation>
    <scope>NUCLEOTIDE SEQUENCE</scope>
</reference>
<proteinExistence type="predicted"/>
<feature type="compositionally biased region" description="Basic and acidic residues" evidence="1">
    <location>
        <begin position="441"/>
        <end position="454"/>
    </location>
</feature>
<feature type="compositionally biased region" description="Basic and acidic residues" evidence="1">
    <location>
        <begin position="211"/>
        <end position="228"/>
    </location>
</feature>
<sequence length="698" mass="77980">MRENRLKILSNVPQILNWSNSSQEEQRKRFTWEETTNTPVVDVDVSEESDSKPAKKRTASRRVVKKKVTISIADNIIPYPDVDMELGKSISLTEVAKKEAARQVHDTHTRIVTESEPELAKKKTGSIKQEAADCMQALKESKKTSRRQPGTELAKKKTGSIKQEAADCMQALKESKKTSRRQPGTRGSNKGTGVSPGVLDESTVIPATSSERTDEEKKDDTDDDKSIDLEMTDDEENDDEFVHGVEQVNDDEDEEMTNAEVEESRNSDGENTDAAKMDAKKIEEIKDDAKKAELPPTSSSLSVSLCFVHVTTTHLPSVSTIPPVHHQTKAPILTPPITTDAPTITTVVPESNALSAIQLRVAKLKKDVSELKKIDHSDKALATLKSQVPTKHSVKLAPESSKIQKPAINLEQESKKSASKIRKIKREQAEKQKMPKYTIKSTDKATLKEGEEPKSQSLPRNHPPPKKTPKGKAPSKGSKTIKSTSAKEPDKEPIAEVVMDDAVNTTAKLDWNNPEGDHFPFDMSKPLLLQGRPGHLTVTVDYFFNNDLEYLKTSDPEKTYTTSITKTKVARVKKLHGYGNLEEVVVQIANRKLRKFKEGNFVDLHLNDIEDMLLLAVQHKLFHLNESDIVDFIAALRMFTKSLIIKHRVEDLQLGVESYEKKLNITAPQQSFPEIKFKELYIPSYKPPGSALQHESSL</sequence>
<gene>
    <name evidence="2" type="ORF">Tci_049836</name>
</gene>
<dbReference type="EMBL" id="BKCJ010007557">
    <property type="protein sequence ID" value="GEU77858.1"/>
    <property type="molecule type" value="Genomic_DNA"/>
</dbReference>
<feature type="region of interest" description="Disordered" evidence="1">
    <location>
        <begin position="385"/>
        <end position="496"/>
    </location>
</feature>